<name>A0AA88MLX3_TACVA</name>
<proteinExistence type="predicted"/>
<gene>
    <name evidence="1" type="ORF">Q7C36_012289</name>
</gene>
<reference evidence="1" key="1">
    <citation type="submission" date="2023-08" db="EMBL/GenBank/DDBJ databases">
        <title>Pelteobagrus vachellii genome.</title>
        <authorList>
            <person name="Liu H."/>
        </authorList>
    </citation>
    <scope>NUCLEOTIDE SEQUENCE</scope>
    <source>
        <strain evidence="1">PRFRI_2022a</strain>
        <tissue evidence="1">Muscle</tissue>
    </source>
</reference>
<organism evidence="1 2">
    <name type="scientific">Tachysurus vachellii</name>
    <name type="common">Darkbarbel catfish</name>
    <name type="synonym">Pelteobagrus vachellii</name>
    <dbReference type="NCBI Taxonomy" id="175792"/>
    <lineage>
        <taxon>Eukaryota</taxon>
        <taxon>Metazoa</taxon>
        <taxon>Chordata</taxon>
        <taxon>Craniata</taxon>
        <taxon>Vertebrata</taxon>
        <taxon>Euteleostomi</taxon>
        <taxon>Actinopterygii</taxon>
        <taxon>Neopterygii</taxon>
        <taxon>Teleostei</taxon>
        <taxon>Ostariophysi</taxon>
        <taxon>Siluriformes</taxon>
        <taxon>Bagridae</taxon>
        <taxon>Tachysurus</taxon>
    </lineage>
</organism>
<protein>
    <submittedName>
        <fullName evidence="1">Uncharacterized protein</fullName>
    </submittedName>
</protein>
<sequence length="66" mass="6949">MRPGVECGVGQDLAQGVEIPSGETCKVQGGLEVEVALQPQINFPFNSPVTVVTVDWEKSLSSSCLS</sequence>
<evidence type="ECO:0000313" key="1">
    <source>
        <dbReference type="EMBL" id="KAK2840710.1"/>
    </source>
</evidence>
<accession>A0AA88MLX3</accession>
<evidence type="ECO:0000313" key="2">
    <source>
        <dbReference type="Proteomes" id="UP001187315"/>
    </source>
</evidence>
<dbReference type="Proteomes" id="UP001187315">
    <property type="component" value="Unassembled WGS sequence"/>
</dbReference>
<dbReference type="EMBL" id="JAVHJS010000012">
    <property type="protein sequence ID" value="KAK2840710.1"/>
    <property type="molecule type" value="Genomic_DNA"/>
</dbReference>
<keyword evidence="2" id="KW-1185">Reference proteome</keyword>
<dbReference type="AlphaFoldDB" id="A0AA88MLX3"/>
<comment type="caution">
    <text evidence="1">The sequence shown here is derived from an EMBL/GenBank/DDBJ whole genome shotgun (WGS) entry which is preliminary data.</text>
</comment>